<dbReference type="AlphaFoldDB" id="A0A9D1VHC8"/>
<reference evidence="1" key="1">
    <citation type="journal article" date="2021" name="PeerJ">
        <title>Extensive microbial diversity within the chicken gut microbiome revealed by metagenomics and culture.</title>
        <authorList>
            <person name="Gilroy R."/>
            <person name="Ravi A."/>
            <person name="Getino M."/>
            <person name="Pursley I."/>
            <person name="Horton D.L."/>
            <person name="Alikhan N.F."/>
            <person name="Baker D."/>
            <person name="Gharbi K."/>
            <person name="Hall N."/>
            <person name="Watson M."/>
            <person name="Adriaenssens E.M."/>
            <person name="Foster-Nyarko E."/>
            <person name="Jarju S."/>
            <person name="Secka A."/>
            <person name="Antonio M."/>
            <person name="Oren A."/>
            <person name="Chaudhuri R.R."/>
            <person name="La Ragione R."/>
            <person name="Hildebrand F."/>
            <person name="Pallen M.J."/>
        </authorList>
    </citation>
    <scope>NUCLEOTIDE SEQUENCE</scope>
    <source>
        <strain evidence="1">ChiSxjej3B15-572</strain>
    </source>
</reference>
<dbReference type="EMBL" id="DXFH01000011">
    <property type="protein sequence ID" value="HIX35410.1"/>
    <property type="molecule type" value="Genomic_DNA"/>
</dbReference>
<proteinExistence type="predicted"/>
<dbReference type="Proteomes" id="UP000824231">
    <property type="component" value="Unassembled WGS sequence"/>
</dbReference>
<comment type="caution">
    <text evidence="1">The sequence shown here is derived from an EMBL/GenBank/DDBJ whole genome shotgun (WGS) entry which is preliminary data.</text>
</comment>
<gene>
    <name evidence="1" type="ORF">H9856_03250</name>
</gene>
<name>A0A9D1VHC8_9LACO</name>
<evidence type="ECO:0000313" key="1">
    <source>
        <dbReference type="EMBL" id="HIX35410.1"/>
    </source>
</evidence>
<accession>A0A9D1VHC8</accession>
<evidence type="ECO:0000313" key="2">
    <source>
        <dbReference type="Proteomes" id="UP000824231"/>
    </source>
</evidence>
<sequence>MSKVPLLGPQYLIEALTHSQEYQLACQLLWLNWNEDPNTLYRHHVEPTDVRFARALQASQLVRGRLDLGNYRDVSQLLAHHGRWFSSNGRDELLAPFLG</sequence>
<protein>
    <submittedName>
        <fullName evidence="1">Uncharacterized protein</fullName>
    </submittedName>
</protein>
<organism evidence="1 2">
    <name type="scientific">Candidatus Limosilactobacillus merdigallinarum</name>
    <dbReference type="NCBI Taxonomy" id="2838652"/>
    <lineage>
        <taxon>Bacteria</taxon>
        <taxon>Bacillati</taxon>
        <taxon>Bacillota</taxon>
        <taxon>Bacilli</taxon>
        <taxon>Lactobacillales</taxon>
        <taxon>Lactobacillaceae</taxon>
        <taxon>Limosilactobacillus</taxon>
    </lineage>
</organism>
<reference evidence="1" key="2">
    <citation type="submission" date="2021-04" db="EMBL/GenBank/DDBJ databases">
        <authorList>
            <person name="Gilroy R."/>
        </authorList>
    </citation>
    <scope>NUCLEOTIDE SEQUENCE</scope>
    <source>
        <strain evidence="1">ChiSxjej3B15-572</strain>
    </source>
</reference>